<evidence type="ECO:0000256" key="1">
    <source>
        <dbReference type="ARBA" id="ARBA00004127"/>
    </source>
</evidence>
<feature type="domain" description="Major facilitator superfamily (MFS) profile" evidence="8">
    <location>
        <begin position="16"/>
        <end position="396"/>
    </location>
</feature>
<evidence type="ECO:0000256" key="7">
    <source>
        <dbReference type="SAM" id="Phobius"/>
    </source>
</evidence>
<dbReference type="InterPro" id="IPR020846">
    <property type="entry name" value="MFS_dom"/>
</dbReference>
<dbReference type="Pfam" id="PF07690">
    <property type="entry name" value="MFS_1"/>
    <property type="match status" value="1"/>
</dbReference>
<comment type="subcellular location">
    <subcellularLocation>
        <location evidence="1">Endomembrane system</location>
        <topology evidence="1">Multi-pass membrane protein</topology>
    </subcellularLocation>
</comment>
<keyword evidence="5 7" id="KW-1133">Transmembrane helix</keyword>
<feature type="transmembrane region" description="Helical" evidence="7">
    <location>
        <begin position="279"/>
        <end position="300"/>
    </location>
</feature>
<feature type="transmembrane region" description="Helical" evidence="7">
    <location>
        <begin position="105"/>
        <end position="128"/>
    </location>
</feature>
<evidence type="ECO:0000259" key="8">
    <source>
        <dbReference type="PROSITE" id="PS50850"/>
    </source>
</evidence>
<feature type="transmembrane region" description="Helical" evidence="7">
    <location>
        <begin position="21"/>
        <end position="42"/>
    </location>
</feature>
<evidence type="ECO:0000313" key="10">
    <source>
        <dbReference type="Proteomes" id="UP001203423"/>
    </source>
</evidence>
<evidence type="ECO:0000256" key="5">
    <source>
        <dbReference type="ARBA" id="ARBA00022989"/>
    </source>
</evidence>
<feature type="transmembrane region" description="Helical" evidence="7">
    <location>
        <begin position="372"/>
        <end position="393"/>
    </location>
</feature>
<dbReference type="PROSITE" id="PS00216">
    <property type="entry name" value="SUGAR_TRANSPORT_1"/>
    <property type="match status" value="1"/>
</dbReference>
<dbReference type="InterPro" id="IPR011701">
    <property type="entry name" value="MFS"/>
</dbReference>
<reference evidence="9 10" key="1">
    <citation type="submission" date="2022-01" db="EMBL/GenBank/DDBJ databases">
        <title>Whole genome-based taxonomy of the Shewanellaceae.</title>
        <authorList>
            <person name="Martin-Rodriguez A.J."/>
        </authorList>
    </citation>
    <scope>NUCLEOTIDE SEQUENCE [LARGE SCALE GENOMIC DNA]</scope>
    <source>
        <strain evidence="9 10">DSM 17177</strain>
    </source>
</reference>
<dbReference type="SUPFAM" id="SSF103473">
    <property type="entry name" value="MFS general substrate transporter"/>
    <property type="match status" value="1"/>
</dbReference>
<feature type="transmembrane region" description="Helical" evidence="7">
    <location>
        <begin position="337"/>
        <end position="360"/>
    </location>
</feature>
<dbReference type="Gene3D" id="1.20.1250.20">
    <property type="entry name" value="MFS general substrate transporter like domains"/>
    <property type="match status" value="2"/>
</dbReference>
<evidence type="ECO:0000256" key="4">
    <source>
        <dbReference type="ARBA" id="ARBA00022692"/>
    </source>
</evidence>
<keyword evidence="3" id="KW-0813">Transport</keyword>
<feature type="transmembrane region" description="Helical" evidence="7">
    <location>
        <begin position="148"/>
        <end position="165"/>
    </location>
</feature>
<comment type="similarity">
    <text evidence="2">Belongs to the major facilitator superfamily.</text>
</comment>
<feature type="transmembrane region" description="Helical" evidence="7">
    <location>
        <begin position="54"/>
        <end position="74"/>
    </location>
</feature>
<dbReference type="PANTHER" id="PTHR23514:SF3">
    <property type="entry name" value="BYPASS OF STOP CODON PROTEIN 6"/>
    <property type="match status" value="1"/>
</dbReference>
<keyword evidence="4 7" id="KW-0812">Transmembrane</keyword>
<dbReference type="InterPro" id="IPR036259">
    <property type="entry name" value="MFS_trans_sf"/>
</dbReference>
<dbReference type="RefSeq" id="WP_248939312.1">
    <property type="nucleotide sequence ID" value="NZ_JAKIKS010000016.1"/>
</dbReference>
<sequence>MANSHLDIQQTNIRRIKMLTYLMFFMFAMTSDAVGVIIPELISTFNLSMAQASAFHYMPMIFIALSGLFLGYLADKLGRKVTILIGLSCFALACFLFAIGDEFYYFLMLLALVGAAIGVFKTGALALIGDISKNTSEHASTMNTVEGFFGVGAMMGPAIVSYFLVNGLSWKYLYLGAGVFCVLLCLVALLSRYPDIKQANDEPVTLKGTMKMMRNPYALGYSLAIGLYVATEVAIYVWMPSLFIDYKGEFALVATYSLAIFFTLRAAGRFMGGWVLRRFRWQQVMFSFSLAICACYLGAMSLDIEAAVFLLPLSGLFMSMMYPTLNSKGISCFPVKQHGSVAGVILFFTALSAAIGPLLMGLISDLFGDVRYGFYLATFFALLLCLLSLFNLIKDPSAHLLDEGENEVH</sequence>
<feature type="transmembrane region" description="Helical" evidence="7">
    <location>
        <begin position="81"/>
        <end position="99"/>
    </location>
</feature>
<evidence type="ECO:0000256" key="6">
    <source>
        <dbReference type="ARBA" id="ARBA00023136"/>
    </source>
</evidence>
<proteinExistence type="inferred from homology"/>
<organism evidence="9 10">
    <name type="scientific">Shewanella surugensis</name>
    <dbReference type="NCBI Taxonomy" id="212020"/>
    <lineage>
        <taxon>Bacteria</taxon>
        <taxon>Pseudomonadati</taxon>
        <taxon>Pseudomonadota</taxon>
        <taxon>Gammaproteobacteria</taxon>
        <taxon>Alteromonadales</taxon>
        <taxon>Shewanellaceae</taxon>
        <taxon>Shewanella</taxon>
    </lineage>
</organism>
<dbReference type="EMBL" id="JAKIKS010000016">
    <property type="protein sequence ID" value="MCL1124031.1"/>
    <property type="molecule type" value="Genomic_DNA"/>
</dbReference>
<dbReference type="Proteomes" id="UP001203423">
    <property type="component" value="Unassembled WGS sequence"/>
</dbReference>
<feature type="transmembrane region" description="Helical" evidence="7">
    <location>
        <begin position="250"/>
        <end position="267"/>
    </location>
</feature>
<feature type="transmembrane region" description="Helical" evidence="7">
    <location>
        <begin position="217"/>
        <end position="238"/>
    </location>
</feature>
<evidence type="ECO:0000313" key="9">
    <source>
        <dbReference type="EMBL" id="MCL1124031.1"/>
    </source>
</evidence>
<dbReference type="InterPro" id="IPR051788">
    <property type="entry name" value="MFS_Transporter"/>
</dbReference>
<evidence type="ECO:0000256" key="2">
    <source>
        <dbReference type="ARBA" id="ARBA00008335"/>
    </source>
</evidence>
<dbReference type="PROSITE" id="PS50850">
    <property type="entry name" value="MFS"/>
    <property type="match status" value="1"/>
</dbReference>
<keyword evidence="6 7" id="KW-0472">Membrane</keyword>
<accession>A0ABT0L8L9</accession>
<evidence type="ECO:0000256" key="3">
    <source>
        <dbReference type="ARBA" id="ARBA00022448"/>
    </source>
</evidence>
<keyword evidence="10" id="KW-1185">Reference proteome</keyword>
<gene>
    <name evidence="9" type="ORF">L2764_05955</name>
</gene>
<name>A0ABT0L8L9_9GAMM</name>
<dbReference type="PANTHER" id="PTHR23514">
    <property type="entry name" value="BYPASS OF STOP CODON PROTEIN 6"/>
    <property type="match status" value="1"/>
</dbReference>
<dbReference type="InterPro" id="IPR005829">
    <property type="entry name" value="Sugar_transporter_CS"/>
</dbReference>
<comment type="caution">
    <text evidence="9">The sequence shown here is derived from an EMBL/GenBank/DDBJ whole genome shotgun (WGS) entry which is preliminary data.</text>
</comment>
<feature type="transmembrane region" description="Helical" evidence="7">
    <location>
        <begin position="171"/>
        <end position="190"/>
    </location>
</feature>
<protein>
    <submittedName>
        <fullName evidence="9">MFS transporter</fullName>
    </submittedName>
</protein>